<gene>
    <name evidence="3" type="ORF">V1264_010521</name>
</gene>
<evidence type="ECO:0000256" key="2">
    <source>
        <dbReference type="SAM" id="Phobius"/>
    </source>
</evidence>
<organism evidence="3 4">
    <name type="scientific">Littorina saxatilis</name>
    <dbReference type="NCBI Taxonomy" id="31220"/>
    <lineage>
        <taxon>Eukaryota</taxon>
        <taxon>Metazoa</taxon>
        <taxon>Spiralia</taxon>
        <taxon>Lophotrochozoa</taxon>
        <taxon>Mollusca</taxon>
        <taxon>Gastropoda</taxon>
        <taxon>Caenogastropoda</taxon>
        <taxon>Littorinimorpha</taxon>
        <taxon>Littorinoidea</taxon>
        <taxon>Littorinidae</taxon>
        <taxon>Littorina</taxon>
    </lineage>
</organism>
<proteinExistence type="predicted"/>
<feature type="compositionally biased region" description="Basic residues" evidence="1">
    <location>
        <begin position="341"/>
        <end position="351"/>
    </location>
</feature>
<keyword evidence="2" id="KW-1133">Transmembrane helix</keyword>
<evidence type="ECO:0000313" key="4">
    <source>
        <dbReference type="Proteomes" id="UP001374579"/>
    </source>
</evidence>
<feature type="compositionally biased region" description="Polar residues" evidence="1">
    <location>
        <begin position="389"/>
        <end position="399"/>
    </location>
</feature>
<sequence length="458" mass="50422">MEGSSKVQSSRVCNKLALCMMMIAVCSHRPTSLAGADIDIPSMLQHPHGKIQIICSFPQRAVLEKSITIKRRPFGSDTFRRIGLTNCTHHINYLPDASSVSAFQLNGSVVYTFNRARCKDAGVYECETVFSMTKDPVVHNTSVDRAVLHMLPGVVFMMAEPHRLTLEQMMYGTELTINCSFYTTLTEASWYWMIQYRSYRNATWSSISPDNWTVTEAPPPYGCCYFPWKVSVVLSVDRLDIGKGFRCCVFSNYSDQPLNSSSAIFNLTGFHPHEENVRMTVLTIVLITFAVGVIVLGAIFIVRTSDVEAVESLVIEVFTFYRRPCPCVVERRHSNPVRRAGGQRRGARRAPRASGGAATAEAGGEDMGHVFSPRPAGDPEVAAPPDTPGNPSCSRSPSFIPNDKWIDHDSPGAEDIIASDSVDNTQFIDEVTVAFRTVAGSSANTERSTNGSLCGHPD</sequence>
<evidence type="ECO:0000313" key="3">
    <source>
        <dbReference type="EMBL" id="KAK7090764.1"/>
    </source>
</evidence>
<reference evidence="3 4" key="1">
    <citation type="submission" date="2024-02" db="EMBL/GenBank/DDBJ databases">
        <title>Chromosome-scale genome assembly of the rough periwinkle Littorina saxatilis.</title>
        <authorList>
            <person name="De Jode A."/>
            <person name="Faria R."/>
            <person name="Formenti G."/>
            <person name="Sims Y."/>
            <person name="Smith T.P."/>
            <person name="Tracey A."/>
            <person name="Wood J.M.D."/>
            <person name="Zagrodzka Z.B."/>
            <person name="Johannesson K."/>
            <person name="Butlin R.K."/>
            <person name="Leder E.H."/>
        </authorList>
    </citation>
    <scope>NUCLEOTIDE SEQUENCE [LARGE SCALE GENOMIC DNA]</scope>
    <source>
        <strain evidence="3">Snail1</strain>
        <tissue evidence="3">Muscle</tissue>
    </source>
</reference>
<dbReference type="Proteomes" id="UP001374579">
    <property type="component" value="Unassembled WGS sequence"/>
</dbReference>
<feature type="region of interest" description="Disordered" evidence="1">
    <location>
        <begin position="336"/>
        <end position="413"/>
    </location>
</feature>
<keyword evidence="4" id="KW-1185">Reference proteome</keyword>
<protein>
    <submittedName>
        <fullName evidence="3">Uncharacterized protein</fullName>
    </submittedName>
</protein>
<dbReference type="AlphaFoldDB" id="A0AAN9APS9"/>
<name>A0AAN9APS9_9CAEN</name>
<keyword evidence="2" id="KW-0812">Transmembrane</keyword>
<feature type="compositionally biased region" description="Low complexity" evidence="1">
    <location>
        <begin position="352"/>
        <end position="362"/>
    </location>
</feature>
<evidence type="ECO:0000256" key="1">
    <source>
        <dbReference type="SAM" id="MobiDB-lite"/>
    </source>
</evidence>
<accession>A0AAN9APS9</accession>
<keyword evidence="2" id="KW-0472">Membrane</keyword>
<comment type="caution">
    <text evidence="3">The sequence shown here is derived from an EMBL/GenBank/DDBJ whole genome shotgun (WGS) entry which is preliminary data.</text>
</comment>
<feature type="transmembrane region" description="Helical" evidence="2">
    <location>
        <begin position="281"/>
        <end position="302"/>
    </location>
</feature>
<dbReference type="EMBL" id="JBAMIC010000024">
    <property type="protein sequence ID" value="KAK7090764.1"/>
    <property type="molecule type" value="Genomic_DNA"/>
</dbReference>